<sequence length="82" mass="9682">MFSFVIYKKQGQKMHIEAYKTNVRTKKEASLLVAHLQFIISDCIINFDKKGRENILKIETNREIKEMVYGVFTKQGFHCQII</sequence>
<evidence type="ECO:0000313" key="1">
    <source>
        <dbReference type="EMBL" id="GAA4140122.1"/>
    </source>
</evidence>
<evidence type="ECO:0000313" key="2">
    <source>
        <dbReference type="Proteomes" id="UP001501333"/>
    </source>
</evidence>
<accession>A0ABP7YR59</accession>
<gene>
    <name evidence="1" type="ORF">GCM10022250_40250</name>
</gene>
<organism evidence="1 2">
    <name type="scientific">Flavobacterium chungbukense</name>
    <dbReference type="NCBI Taxonomy" id="877464"/>
    <lineage>
        <taxon>Bacteria</taxon>
        <taxon>Pseudomonadati</taxon>
        <taxon>Bacteroidota</taxon>
        <taxon>Flavobacteriia</taxon>
        <taxon>Flavobacteriales</taxon>
        <taxon>Flavobacteriaceae</taxon>
        <taxon>Flavobacterium</taxon>
    </lineage>
</organism>
<dbReference type="EMBL" id="BAABAO010000014">
    <property type="protein sequence ID" value="GAA4140122.1"/>
    <property type="molecule type" value="Genomic_DNA"/>
</dbReference>
<dbReference type="Proteomes" id="UP001501333">
    <property type="component" value="Unassembled WGS sequence"/>
</dbReference>
<name>A0ABP7YR59_9FLAO</name>
<reference evidence="2" key="1">
    <citation type="journal article" date="2019" name="Int. J. Syst. Evol. Microbiol.">
        <title>The Global Catalogue of Microorganisms (GCM) 10K type strain sequencing project: providing services to taxonomists for standard genome sequencing and annotation.</title>
        <authorList>
            <consortium name="The Broad Institute Genomics Platform"/>
            <consortium name="The Broad Institute Genome Sequencing Center for Infectious Disease"/>
            <person name="Wu L."/>
            <person name="Ma J."/>
        </authorList>
    </citation>
    <scope>NUCLEOTIDE SEQUENCE [LARGE SCALE GENOMIC DNA]</scope>
    <source>
        <strain evidence="2">JCM 17386</strain>
    </source>
</reference>
<protein>
    <submittedName>
        <fullName evidence="1">Uncharacterized protein</fullName>
    </submittedName>
</protein>
<proteinExistence type="predicted"/>
<keyword evidence="2" id="KW-1185">Reference proteome</keyword>
<comment type="caution">
    <text evidence="1">The sequence shown here is derived from an EMBL/GenBank/DDBJ whole genome shotgun (WGS) entry which is preliminary data.</text>
</comment>